<organism evidence="1 2">
    <name type="scientific">Nostoc flagelliforme CCNUN1</name>
    <dbReference type="NCBI Taxonomy" id="2038116"/>
    <lineage>
        <taxon>Bacteria</taxon>
        <taxon>Bacillati</taxon>
        <taxon>Cyanobacteriota</taxon>
        <taxon>Cyanophyceae</taxon>
        <taxon>Nostocales</taxon>
        <taxon>Nostocaceae</taxon>
        <taxon>Nostoc</taxon>
    </lineage>
</organism>
<dbReference type="EMBL" id="CP024785">
    <property type="protein sequence ID" value="AUB37845.1"/>
    <property type="molecule type" value="Genomic_DNA"/>
</dbReference>
<accession>A0A2K8SSS8</accession>
<proteinExistence type="predicted"/>
<name>A0A2K8SSS8_9NOSO</name>
<evidence type="ECO:0000313" key="1">
    <source>
        <dbReference type="EMBL" id="AUB37845.1"/>
    </source>
</evidence>
<protein>
    <submittedName>
        <fullName evidence="1">Uncharacterized protein</fullName>
    </submittedName>
</protein>
<keyword evidence="2" id="KW-1185">Reference proteome</keyword>
<dbReference type="AlphaFoldDB" id="A0A2K8SSS8"/>
<sequence>MELGTSASELETSVFGISPWEKTAPAPLFKTGTRIFDPKVRGLGELKRG</sequence>
<evidence type="ECO:0000313" key="2">
    <source>
        <dbReference type="Proteomes" id="UP000232003"/>
    </source>
</evidence>
<gene>
    <name evidence="1" type="ORF">COO91_03797</name>
</gene>
<reference evidence="1 2" key="1">
    <citation type="submission" date="2017-11" db="EMBL/GenBank/DDBJ databases">
        <title>Complete genome of a free-living desiccation-tolerant cyanobacterium and its photosynthetic adaptation to extreme terrestrial habitat.</title>
        <authorList>
            <person name="Shang J."/>
        </authorList>
    </citation>
    <scope>NUCLEOTIDE SEQUENCE [LARGE SCALE GENOMIC DNA]</scope>
    <source>
        <strain evidence="1 2">CCNUN1</strain>
    </source>
</reference>
<dbReference type="Proteomes" id="UP000232003">
    <property type="component" value="Chromosome"/>
</dbReference>
<dbReference type="KEGG" id="nfl:COO91_03797"/>